<comment type="caution">
    <text evidence="9">The sequence shown here is derived from an EMBL/GenBank/DDBJ whole genome shotgun (WGS) entry which is preliminary data.</text>
</comment>
<dbReference type="Pfam" id="PF00348">
    <property type="entry name" value="polyprenyl_synt"/>
    <property type="match status" value="1"/>
</dbReference>
<keyword evidence="3 7" id="KW-0808">Transferase</keyword>
<evidence type="ECO:0000256" key="8">
    <source>
        <dbReference type="SAM" id="Coils"/>
    </source>
</evidence>
<proteinExistence type="inferred from homology"/>
<protein>
    <submittedName>
        <fullName evidence="9">Polyprenyl synthetase family protein</fullName>
    </submittedName>
</protein>
<sequence>MKTLLQNTLDDFESFIALNAPKIESFHPYYESALWEMVLGGGKRFRPQLLMTIVLAYAPHKIQCAFLPALAIEVLHTYSLIHDDLPSMDNASLRRGLKTLHTKYDEAGAILIGDALNTYAFYLLSQAKLKPKTKIKLVKILSKNGGIYGMVLGQALDCYFEEKKLPLSSLKTIHINKTAKLISASLQMGGAIANVDKKTLKTLKKLGILLGLFFQIRDDIIDSTQSEKEALKTTNNDTNKNSYVNLLGLEGARYELEKLKTKIDSKIKKLNTNSQEILNIILKKYLKEV</sequence>
<dbReference type="SUPFAM" id="SSF48576">
    <property type="entry name" value="Terpenoid synthases"/>
    <property type="match status" value="1"/>
</dbReference>
<dbReference type="Gene3D" id="1.10.600.10">
    <property type="entry name" value="Farnesyl Diphosphate Synthase"/>
    <property type="match status" value="1"/>
</dbReference>
<dbReference type="CDD" id="cd00685">
    <property type="entry name" value="Trans_IPPS_HT"/>
    <property type="match status" value="1"/>
</dbReference>
<evidence type="ECO:0000256" key="7">
    <source>
        <dbReference type="RuleBase" id="RU004466"/>
    </source>
</evidence>
<keyword evidence="4" id="KW-0479">Metal-binding</keyword>
<evidence type="ECO:0000313" key="10">
    <source>
        <dbReference type="Proteomes" id="UP001210261"/>
    </source>
</evidence>
<dbReference type="PROSITE" id="PS00444">
    <property type="entry name" value="POLYPRENYL_SYNTHASE_2"/>
    <property type="match status" value="1"/>
</dbReference>
<name>A0ABT4VEH2_9HELI</name>
<comment type="similarity">
    <text evidence="2 7">Belongs to the FPP/GGPP synthase family.</text>
</comment>
<dbReference type="InterPro" id="IPR000092">
    <property type="entry name" value="Polyprenyl_synt"/>
</dbReference>
<dbReference type="SFLD" id="SFLDS00005">
    <property type="entry name" value="Isoprenoid_Synthase_Type_I"/>
    <property type="match status" value="1"/>
</dbReference>
<dbReference type="EMBL" id="JAQHXR010000002">
    <property type="protein sequence ID" value="MDA3969089.1"/>
    <property type="molecule type" value="Genomic_DNA"/>
</dbReference>
<dbReference type="PROSITE" id="PS00723">
    <property type="entry name" value="POLYPRENYL_SYNTHASE_1"/>
    <property type="match status" value="1"/>
</dbReference>
<comment type="cofactor">
    <cofactor evidence="1">
        <name>Mg(2+)</name>
        <dbReference type="ChEBI" id="CHEBI:18420"/>
    </cofactor>
</comment>
<dbReference type="InterPro" id="IPR008949">
    <property type="entry name" value="Isoprenoid_synthase_dom_sf"/>
</dbReference>
<accession>A0ABT4VEH2</accession>
<evidence type="ECO:0000256" key="5">
    <source>
        <dbReference type="ARBA" id="ARBA00022842"/>
    </source>
</evidence>
<evidence type="ECO:0000256" key="2">
    <source>
        <dbReference type="ARBA" id="ARBA00006706"/>
    </source>
</evidence>
<keyword evidence="5" id="KW-0460">Magnesium</keyword>
<evidence type="ECO:0000313" key="9">
    <source>
        <dbReference type="EMBL" id="MDA3969089.1"/>
    </source>
</evidence>
<keyword evidence="8" id="KW-0175">Coiled coil</keyword>
<gene>
    <name evidence="9" type="ORF">PF021_05290</name>
</gene>
<dbReference type="Proteomes" id="UP001210261">
    <property type="component" value="Unassembled WGS sequence"/>
</dbReference>
<feature type="coiled-coil region" evidence="8">
    <location>
        <begin position="221"/>
        <end position="276"/>
    </location>
</feature>
<dbReference type="InterPro" id="IPR033749">
    <property type="entry name" value="Polyprenyl_synt_CS"/>
</dbReference>
<keyword evidence="10" id="KW-1185">Reference proteome</keyword>
<organism evidence="9 10">
    <name type="scientific">Helicobacter ibis</name>
    <dbReference type="NCBI Taxonomy" id="2962633"/>
    <lineage>
        <taxon>Bacteria</taxon>
        <taxon>Pseudomonadati</taxon>
        <taxon>Campylobacterota</taxon>
        <taxon>Epsilonproteobacteria</taxon>
        <taxon>Campylobacterales</taxon>
        <taxon>Helicobacteraceae</taxon>
        <taxon>Helicobacter</taxon>
    </lineage>
</organism>
<dbReference type="RefSeq" id="WP_271021388.1">
    <property type="nucleotide sequence ID" value="NZ_JAQHXR010000002.1"/>
</dbReference>
<keyword evidence="6" id="KW-0414">Isoprene biosynthesis</keyword>
<dbReference type="SFLD" id="SFLDG01017">
    <property type="entry name" value="Polyprenyl_Transferase_Like"/>
    <property type="match status" value="1"/>
</dbReference>
<evidence type="ECO:0000256" key="6">
    <source>
        <dbReference type="ARBA" id="ARBA00023229"/>
    </source>
</evidence>
<dbReference type="PANTHER" id="PTHR43281">
    <property type="entry name" value="FARNESYL DIPHOSPHATE SYNTHASE"/>
    <property type="match status" value="1"/>
</dbReference>
<dbReference type="PANTHER" id="PTHR43281:SF1">
    <property type="entry name" value="FARNESYL DIPHOSPHATE SYNTHASE"/>
    <property type="match status" value="1"/>
</dbReference>
<reference evidence="9 10" key="1">
    <citation type="submission" date="2023-01" db="EMBL/GenBank/DDBJ databases">
        <title>Description of Helicobacter ibis sp. nov. isolated from faecal droppings of black-faced ibis (Theristicus melanopis).</title>
        <authorList>
            <person name="Lopez-Cantillo M."/>
            <person name="Vidal-Veuthey B."/>
            <person name="Mella A."/>
            <person name="De La Haba R."/>
            <person name="Collado L."/>
        </authorList>
    </citation>
    <scope>NUCLEOTIDE SEQUENCE [LARGE SCALE GENOMIC DNA]</scope>
    <source>
        <strain evidence="9 10">A82</strain>
    </source>
</reference>
<evidence type="ECO:0000256" key="3">
    <source>
        <dbReference type="ARBA" id="ARBA00022679"/>
    </source>
</evidence>
<evidence type="ECO:0000256" key="1">
    <source>
        <dbReference type="ARBA" id="ARBA00001946"/>
    </source>
</evidence>
<evidence type="ECO:0000256" key="4">
    <source>
        <dbReference type="ARBA" id="ARBA00022723"/>
    </source>
</evidence>